<dbReference type="Gene3D" id="3.40.50.150">
    <property type="entry name" value="Vaccinia Virus protein VP39"/>
    <property type="match status" value="1"/>
</dbReference>
<keyword evidence="3" id="KW-1185">Reference proteome</keyword>
<accession>A0ABR5NEU0</accession>
<protein>
    <recommendedName>
        <fullName evidence="1">Methyltransferase FkbM domain-containing protein</fullName>
    </recommendedName>
</protein>
<sequence length="224" mass="25453">MQDFDFANLYLEFSIRCKLIEYKNISLVLDVGANTGQYVGSLRQQGYGGTIVSFEPLAEEFARLSENASHDPNWNCKQIALGSYNGLCEMNRAGNSYSSSILPMLDLHVLNAPDSEYVGKETVSITRLDSLGQETIGENERIYLKIDTQGYELEVLKGAERMLPKVEAVELELTVVPLYDRQVLYQQLIKYMDIMGFDLVWMERGFSDQTTGEVLQFDGIFLRR</sequence>
<dbReference type="InterPro" id="IPR006342">
    <property type="entry name" value="FkbM_mtfrase"/>
</dbReference>
<dbReference type="InterPro" id="IPR053188">
    <property type="entry name" value="FkbM_Methyltransferase"/>
</dbReference>
<dbReference type="EMBL" id="LJJB01000007">
    <property type="protein sequence ID" value="KQL50088.1"/>
    <property type="molecule type" value="Genomic_DNA"/>
</dbReference>
<reference evidence="2 3" key="1">
    <citation type="submission" date="2015-09" db="EMBL/GenBank/DDBJ databases">
        <title>Genome sequencing project for genomic taxonomy and phylogenomics of Bacillus-like bacteria.</title>
        <authorList>
            <person name="Liu B."/>
            <person name="Wang J."/>
            <person name="Zhu Y."/>
            <person name="Liu G."/>
            <person name="Chen Q."/>
            <person name="Chen Z."/>
            <person name="Lan J."/>
            <person name="Che J."/>
            <person name="Ge C."/>
            <person name="Shi H."/>
            <person name="Pan Z."/>
            <person name="Liu X."/>
        </authorList>
    </citation>
    <scope>NUCLEOTIDE SEQUENCE [LARGE SCALE GENOMIC DNA]</scope>
    <source>
        <strain evidence="2 3">DSM 8552</strain>
    </source>
</reference>
<dbReference type="Pfam" id="PF05050">
    <property type="entry name" value="Methyltransf_21"/>
    <property type="match status" value="1"/>
</dbReference>
<comment type="caution">
    <text evidence="2">The sequence shown here is derived from an EMBL/GenBank/DDBJ whole genome shotgun (WGS) entry which is preliminary data.</text>
</comment>
<evidence type="ECO:0000259" key="1">
    <source>
        <dbReference type="Pfam" id="PF05050"/>
    </source>
</evidence>
<dbReference type="InterPro" id="IPR029063">
    <property type="entry name" value="SAM-dependent_MTases_sf"/>
</dbReference>
<organism evidence="2 3">
    <name type="scientific">Brevibacillus choshinensis</name>
    <dbReference type="NCBI Taxonomy" id="54911"/>
    <lineage>
        <taxon>Bacteria</taxon>
        <taxon>Bacillati</taxon>
        <taxon>Bacillota</taxon>
        <taxon>Bacilli</taxon>
        <taxon>Bacillales</taxon>
        <taxon>Paenibacillaceae</taxon>
        <taxon>Brevibacillus</taxon>
    </lineage>
</organism>
<evidence type="ECO:0000313" key="2">
    <source>
        <dbReference type="EMBL" id="KQL50088.1"/>
    </source>
</evidence>
<dbReference type="Proteomes" id="UP000051063">
    <property type="component" value="Unassembled WGS sequence"/>
</dbReference>
<evidence type="ECO:0000313" key="3">
    <source>
        <dbReference type="Proteomes" id="UP000051063"/>
    </source>
</evidence>
<dbReference type="SUPFAM" id="SSF53335">
    <property type="entry name" value="S-adenosyl-L-methionine-dependent methyltransferases"/>
    <property type="match status" value="1"/>
</dbReference>
<gene>
    <name evidence="2" type="ORF">AN963_02655</name>
</gene>
<feature type="domain" description="Methyltransferase FkbM" evidence="1">
    <location>
        <begin position="30"/>
        <end position="198"/>
    </location>
</feature>
<name>A0ABR5NEU0_BRECH</name>
<dbReference type="NCBIfam" id="TIGR01444">
    <property type="entry name" value="fkbM_fam"/>
    <property type="match status" value="1"/>
</dbReference>
<dbReference type="PANTHER" id="PTHR36973:SF4">
    <property type="entry name" value="NODULATION PROTEIN"/>
    <property type="match status" value="1"/>
</dbReference>
<dbReference type="PANTHER" id="PTHR36973">
    <property type="entry name" value="SLL1456 PROTEIN-RELATED"/>
    <property type="match status" value="1"/>
</dbReference>
<proteinExistence type="predicted"/>